<proteinExistence type="predicted"/>
<evidence type="ECO:0000313" key="2">
    <source>
        <dbReference type="EMBL" id="GAH92717.1"/>
    </source>
</evidence>
<organism evidence="2">
    <name type="scientific">marine sediment metagenome</name>
    <dbReference type="NCBI Taxonomy" id="412755"/>
    <lineage>
        <taxon>unclassified sequences</taxon>
        <taxon>metagenomes</taxon>
        <taxon>ecological metagenomes</taxon>
    </lineage>
</organism>
<dbReference type="EMBL" id="BARV01001159">
    <property type="protein sequence ID" value="GAH92717.1"/>
    <property type="molecule type" value="Genomic_DNA"/>
</dbReference>
<gene>
    <name evidence="2" type="ORF">S06H3_03531</name>
</gene>
<sequence>MIWMRYTALGIGIAFGLLFLTFAIGEGLSEGFGGIPNPEDCVLFLFGPISMIAATAVAWRRERIGGWWLITGGIVIGIL</sequence>
<accession>X1JFD9</accession>
<keyword evidence="1" id="KW-0812">Transmembrane</keyword>
<feature type="non-terminal residue" evidence="2">
    <location>
        <position position="79"/>
    </location>
</feature>
<dbReference type="AlphaFoldDB" id="X1JFD9"/>
<name>X1JFD9_9ZZZZ</name>
<comment type="caution">
    <text evidence="2">The sequence shown here is derived from an EMBL/GenBank/DDBJ whole genome shotgun (WGS) entry which is preliminary data.</text>
</comment>
<reference evidence="2" key="1">
    <citation type="journal article" date="2014" name="Front. Microbiol.">
        <title>High frequency of phylogenetically diverse reductive dehalogenase-homologous genes in deep subseafloor sedimentary metagenomes.</title>
        <authorList>
            <person name="Kawai M."/>
            <person name="Futagami T."/>
            <person name="Toyoda A."/>
            <person name="Takaki Y."/>
            <person name="Nishi S."/>
            <person name="Hori S."/>
            <person name="Arai W."/>
            <person name="Tsubouchi T."/>
            <person name="Morono Y."/>
            <person name="Uchiyama I."/>
            <person name="Ito T."/>
            <person name="Fujiyama A."/>
            <person name="Inagaki F."/>
            <person name="Takami H."/>
        </authorList>
    </citation>
    <scope>NUCLEOTIDE SEQUENCE</scope>
    <source>
        <strain evidence="2">Expedition CK06-06</strain>
    </source>
</reference>
<evidence type="ECO:0000256" key="1">
    <source>
        <dbReference type="SAM" id="Phobius"/>
    </source>
</evidence>
<keyword evidence="1" id="KW-1133">Transmembrane helix</keyword>
<feature type="transmembrane region" description="Helical" evidence="1">
    <location>
        <begin position="41"/>
        <end position="59"/>
    </location>
</feature>
<keyword evidence="1" id="KW-0472">Membrane</keyword>
<protein>
    <submittedName>
        <fullName evidence="2">Uncharacterized protein</fullName>
    </submittedName>
</protein>